<dbReference type="Proteomes" id="UP000050975">
    <property type="component" value="Unassembled WGS sequence"/>
</dbReference>
<feature type="transmembrane region" description="Helical" evidence="2">
    <location>
        <begin position="6"/>
        <end position="29"/>
    </location>
</feature>
<proteinExistence type="predicted"/>
<keyword evidence="2" id="KW-0812">Transmembrane</keyword>
<dbReference type="AlphaFoldDB" id="A0A0S8JWN6"/>
<dbReference type="PROSITE" id="PS50005">
    <property type="entry name" value="TPR"/>
    <property type="match status" value="1"/>
</dbReference>
<gene>
    <name evidence="3" type="ORF">AMJ74_04445</name>
</gene>
<sequence length="611" mass="69963">MDLIFLVLTIVGIVVAIIFGFLQVVVPFVKGEVKFSKKYPFVRSVESSDDWLRVGGKKRRKIQKSVVVLPLKNLGKADDDYFAAGMAEEITNRLAAVSGLRIISRTSADQYLNTNKTIVQIGEELGVEYALEGTVRRARMQEGSDRVRVTSQLIRVDDDTHLWADTYDRVLDDIFNIQSEIAQQVVTQLGTKILEPERVAIAKKTTESMEAYHAYLQARYHATRPHFSLDNWQRVIDCSERAVELDPTFVLAYTELVKAHSRFYFFWYDHTEERRAMAERAVKRATELSPDSPQVHLATGLYHLWVHRDTQNALEEITRAEKSLPNNASVFEAKAAIFEVQGRWDEVIEAYRKAFTLSPREASLPVAIGYSMWLSRNYQGAIEACEKSIELAPDDAWPYLTKAFIHWSWNGNNQEAKAALASIRTNHNWNPWMWYWAEMFDDRYQEAIERLHTMAGEWIRLKICARPNVLLSAHAHELMNEPEKARQEYGLAKAMLEEEVKQHPDDPRYHASLGIACAALGLKGKAIEEGKQATELLPVASDAFYGLPYVVDLAHIYTILGEYDGAVEWLGYLLSIPSWISVSFIQMDPRWDRLRDHLGFKKLLEKFSKAN</sequence>
<dbReference type="PANTHER" id="PTHR12558">
    <property type="entry name" value="CELL DIVISION CYCLE 16,23,27"/>
    <property type="match status" value="1"/>
</dbReference>
<name>A0A0S8JWN6_UNCW3</name>
<dbReference type="SMART" id="SM00028">
    <property type="entry name" value="TPR"/>
    <property type="match status" value="4"/>
</dbReference>
<dbReference type="EMBL" id="LJVE01000079">
    <property type="protein sequence ID" value="KPL13874.1"/>
    <property type="molecule type" value="Genomic_DNA"/>
</dbReference>
<keyword evidence="1" id="KW-0802">TPR repeat</keyword>
<dbReference type="InterPro" id="IPR011990">
    <property type="entry name" value="TPR-like_helical_dom_sf"/>
</dbReference>
<dbReference type="InterPro" id="IPR019734">
    <property type="entry name" value="TPR_rpt"/>
</dbReference>
<evidence type="ECO:0000256" key="2">
    <source>
        <dbReference type="SAM" id="Phobius"/>
    </source>
</evidence>
<accession>A0A0S8JWN6</accession>
<protein>
    <submittedName>
        <fullName evidence="3">Uncharacterized protein</fullName>
    </submittedName>
</protein>
<feature type="repeat" description="TPR" evidence="1">
    <location>
        <begin position="328"/>
        <end position="361"/>
    </location>
</feature>
<keyword evidence="2" id="KW-1133">Transmembrane helix</keyword>
<dbReference type="Gene3D" id="3.40.50.10610">
    <property type="entry name" value="ABC-type transport auxiliary lipoprotein component"/>
    <property type="match status" value="1"/>
</dbReference>
<evidence type="ECO:0000256" key="1">
    <source>
        <dbReference type="PROSITE-ProRule" id="PRU00339"/>
    </source>
</evidence>
<organism evidence="3 4">
    <name type="scientific">candidate division WOR_3 bacterium SM1_77</name>
    <dbReference type="NCBI Taxonomy" id="1703778"/>
    <lineage>
        <taxon>Bacteria</taxon>
        <taxon>Bacteria division WOR-3</taxon>
    </lineage>
</organism>
<dbReference type="Gene3D" id="1.25.40.10">
    <property type="entry name" value="Tetratricopeptide repeat domain"/>
    <property type="match status" value="2"/>
</dbReference>
<evidence type="ECO:0000313" key="3">
    <source>
        <dbReference type="EMBL" id="KPL13874.1"/>
    </source>
</evidence>
<dbReference type="PANTHER" id="PTHR12558:SF13">
    <property type="entry name" value="CELL DIVISION CYCLE PROTEIN 27 HOMOLOG"/>
    <property type="match status" value="1"/>
</dbReference>
<comment type="caution">
    <text evidence="3">The sequence shown here is derived from an EMBL/GenBank/DDBJ whole genome shotgun (WGS) entry which is preliminary data.</text>
</comment>
<reference evidence="3 4" key="1">
    <citation type="journal article" date="2015" name="Microbiome">
        <title>Genomic resolution of linkages in carbon, nitrogen, and sulfur cycling among widespread estuary sediment bacteria.</title>
        <authorList>
            <person name="Baker B.J."/>
            <person name="Lazar C.S."/>
            <person name="Teske A.P."/>
            <person name="Dick G.J."/>
        </authorList>
    </citation>
    <scope>NUCLEOTIDE SEQUENCE [LARGE SCALE GENOMIC DNA]</scope>
    <source>
        <strain evidence="3">SM1_77</strain>
    </source>
</reference>
<evidence type="ECO:0000313" key="4">
    <source>
        <dbReference type="Proteomes" id="UP000050975"/>
    </source>
</evidence>
<keyword evidence="2" id="KW-0472">Membrane</keyword>
<dbReference type="Pfam" id="PF13432">
    <property type="entry name" value="TPR_16"/>
    <property type="match status" value="1"/>
</dbReference>
<dbReference type="SUPFAM" id="SSF48452">
    <property type="entry name" value="TPR-like"/>
    <property type="match status" value="2"/>
</dbReference>